<dbReference type="Proteomes" id="UP000324800">
    <property type="component" value="Unassembled WGS sequence"/>
</dbReference>
<comment type="caution">
    <text evidence="1">The sequence shown here is derived from an EMBL/GenBank/DDBJ whole genome shotgun (WGS) entry which is preliminary data.</text>
</comment>
<reference evidence="1 2" key="1">
    <citation type="submission" date="2019-03" db="EMBL/GenBank/DDBJ databases">
        <title>Single cell metagenomics reveals metabolic interactions within the superorganism composed of flagellate Streblomastix strix and complex community of Bacteroidetes bacteria on its surface.</title>
        <authorList>
            <person name="Treitli S.C."/>
            <person name="Kolisko M."/>
            <person name="Husnik F."/>
            <person name="Keeling P."/>
            <person name="Hampl V."/>
        </authorList>
    </citation>
    <scope>NUCLEOTIDE SEQUENCE [LARGE SCALE GENOMIC DNA]</scope>
    <source>
        <strain evidence="1">ST1C</strain>
    </source>
</reference>
<evidence type="ECO:0000313" key="2">
    <source>
        <dbReference type="Proteomes" id="UP000324800"/>
    </source>
</evidence>
<sequence>MGELSSYRVMFDENNKAVIFLGNLPGFDSNKCVWEQIERRKKEMEQQIQKKLKVPISIQFKSSPLKISNNQFEINPSLSNKEEKEQPGEYKQDNKILQDGIDEHQLKAIEPSGIVAAFSAVASPLNVSQSQSSLSSKISQQQSSAEIDWDQQMMEFDGNASLGGGYESVRWQPPEYQGLPSNWDQYII</sequence>
<dbReference type="EMBL" id="SNRW01028509">
    <property type="protein sequence ID" value="KAA6359360.1"/>
    <property type="molecule type" value="Genomic_DNA"/>
</dbReference>
<evidence type="ECO:0000313" key="1">
    <source>
        <dbReference type="EMBL" id="KAA6359360.1"/>
    </source>
</evidence>
<gene>
    <name evidence="1" type="ORF">EZS28_045114</name>
</gene>
<proteinExistence type="predicted"/>
<dbReference type="AlphaFoldDB" id="A0A5J4TNE7"/>
<accession>A0A5J4TNE7</accession>
<organism evidence="1 2">
    <name type="scientific">Streblomastix strix</name>
    <dbReference type="NCBI Taxonomy" id="222440"/>
    <lineage>
        <taxon>Eukaryota</taxon>
        <taxon>Metamonada</taxon>
        <taxon>Preaxostyla</taxon>
        <taxon>Oxymonadida</taxon>
        <taxon>Streblomastigidae</taxon>
        <taxon>Streblomastix</taxon>
    </lineage>
</organism>
<feature type="non-terminal residue" evidence="1">
    <location>
        <position position="188"/>
    </location>
</feature>
<protein>
    <submittedName>
        <fullName evidence="1">Uncharacterized protein</fullName>
    </submittedName>
</protein>
<name>A0A5J4TNE7_9EUKA</name>